<evidence type="ECO:0000313" key="2">
    <source>
        <dbReference type="Proteomes" id="UP000030645"/>
    </source>
</evidence>
<name>W9S538_9ROSA</name>
<evidence type="ECO:0000313" key="1">
    <source>
        <dbReference type="EMBL" id="EXC16203.1"/>
    </source>
</evidence>
<keyword evidence="2" id="KW-1185">Reference proteome</keyword>
<gene>
    <name evidence="1" type="ORF">L484_024374</name>
</gene>
<accession>W9S538</accession>
<sequence>MKLSTILATVGADFDIEFSFPSSVKIYSILVSLFVAMTSSSGDDAATPEICCDAGIRRGRETTVSGRDWWKR</sequence>
<dbReference type="EMBL" id="KE345789">
    <property type="protein sequence ID" value="EXC16203.1"/>
    <property type="molecule type" value="Genomic_DNA"/>
</dbReference>
<organism evidence="1 2">
    <name type="scientific">Morus notabilis</name>
    <dbReference type="NCBI Taxonomy" id="981085"/>
    <lineage>
        <taxon>Eukaryota</taxon>
        <taxon>Viridiplantae</taxon>
        <taxon>Streptophyta</taxon>
        <taxon>Embryophyta</taxon>
        <taxon>Tracheophyta</taxon>
        <taxon>Spermatophyta</taxon>
        <taxon>Magnoliopsida</taxon>
        <taxon>eudicotyledons</taxon>
        <taxon>Gunneridae</taxon>
        <taxon>Pentapetalae</taxon>
        <taxon>rosids</taxon>
        <taxon>fabids</taxon>
        <taxon>Rosales</taxon>
        <taxon>Moraceae</taxon>
        <taxon>Moreae</taxon>
        <taxon>Morus</taxon>
    </lineage>
</organism>
<dbReference type="Proteomes" id="UP000030645">
    <property type="component" value="Unassembled WGS sequence"/>
</dbReference>
<reference evidence="2" key="1">
    <citation type="submission" date="2013-01" db="EMBL/GenBank/DDBJ databases">
        <title>Draft Genome Sequence of a Mulberry Tree, Morus notabilis C.K. Schneid.</title>
        <authorList>
            <person name="He N."/>
            <person name="Zhao S."/>
        </authorList>
    </citation>
    <scope>NUCLEOTIDE SEQUENCE</scope>
</reference>
<proteinExistence type="predicted"/>
<protein>
    <submittedName>
        <fullName evidence="1">Uncharacterized protein</fullName>
    </submittedName>
</protein>
<dbReference type="AlphaFoldDB" id="W9S538"/>